<dbReference type="EMBL" id="CP033915">
    <property type="protein sequence ID" value="AZA85421.1"/>
    <property type="molecule type" value="Genomic_DNA"/>
</dbReference>
<evidence type="ECO:0000313" key="1">
    <source>
        <dbReference type="EMBL" id="AZA85421.1"/>
    </source>
</evidence>
<protein>
    <recommendedName>
        <fullName evidence="5">Integrase SAM-like N-terminal domain-containing protein</fullName>
    </recommendedName>
</protein>
<proteinExistence type="predicted"/>
<accession>A0AAD0Y8M5</accession>
<evidence type="ECO:0000313" key="4">
    <source>
        <dbReference type="Proteomes" id="UP000281741"/>
    </source>
</evidence>
<evidence type="ECO:0008006" key="5">
    <source>
        <dbReference type="Google" id="ProtNLM"/>
    </source>
</evidence>
<name>A0AAD0Y8M5_9FLAO</name>
<reference evidence="3 4" key="1">
    <citation type="submission" date="2018-11" db="EMBL/GenBank/DDBJ databases">
        <title>Proposal to divide the Flavobacteriaceae and reorganize its genera based on Amino Acid Identity values calculated from whole genome sequences.</title>
        <authorList>
            <person name="Nicholson A.C."/>
            <person name="Gulvik C.A."/>
            <person name="Whitney A.M."/>
            <person name="Humrighouse B.W."/>
            <person name="Bell M."/>
            <person name="Holmes B."/>
            <person name="Steigerwalt A.G."/>
            <person name="Villarma A."/>
            <person name="Sheth M."/>
            <person name="Batra D."/>
            <person name="Pryor J."/>
            <person name="Bernardet J.-F."/>
            <person name="Hugo C."/>
            <person name="Kampfer P."/>
            <person name="Newman J."/>
            <person name="McQuiston J.R."/>
        </authorList>
    </citation>
    <scope>NUCLEOTIDE SEQUENCE [LARGE SCALE GENOMIC DNA]</scope>
    <source>
        <strain evidence="1 3">G0207</strain>
        <strain evidence="2 4">H5143</strain>
    </source>
</reference>
<dbReference type="EMBL" id="CP033912">
    <property type="protein sequence ID" value="AZA97528.1"/>
    <property type="molecule type" value="Genomic_DNA"/>
</dbReference>
<sequence>MGRSRSTFNNYSRHVAAVSLLFGKIRTELDAEQIYHYLFYLQKKSKSPSQSYFKHTVFGDEPKL</sequence>
<dbReference type="Proteomes" id="UP000274073">
    <property type="component" value="Chromosome"/>
</dbReference>
<dbReference type="AlphaFoldDB" id="A0AAD0Y8M5"/>
<gene>
    <name evidence="1" type="ORF">EG349_00755</name>
    <name evidence="2" type="ORF">EG353_19230</name>
</gene>
<organism evidence="1 3">
    <name type="scientific">Chryseobacterium shandongense</name>
    <dbReference type="NCBI Taxonomy" id="1493872"/>
    <lineage>
        <taxon>Bacteria</taxon>
        <taxon>Pseudomonadati</taxon>
        <taxon>Bacteroidota</taxon>
        <taxon>Flavobacteriia</taxon>
        <taxon>Flavobacteriales</taxon>
        <taxon>Weeksellaceae</taxon>
        <taxon>Chryseobacterium group</taxon>
        <taxon>Chryseobacterium</taxon>
    </lineage>
</organism>
<evidence type="ECO:0000313" key="2">
    <source>
        <dbReference type="EMBL" id="AZA97528.1"/>
    </source>
</evidence>
<evidence type="ECO:0000313" key="3">
    <source>
        <dbReference type="Proteomes" id="UP000274073"/>
    </source>
</evidence>
<keyword evidence="4" id="KW-1185">Reference proteome</keyword>
<dbReference type="Proteomes" id="UP000281741">
    <property type="component" value="Chromosome"/>
</dbReference>